<dbReference type="Pfam" id="PF04380">
    <property type="entry name" value="BMFP"/>
    <property type="match status" value="1"/>
</dbReference>
<dbReference type="InterPro" id="IPR007475">
    <property type="entry name" value="UbiK"/>
</dbReference>
<accession>A0A7X2D445</accession>
<dbReference type="AlphaFoldDB" id="A0A7X2D445"/>
<organism evidence="2 3">
    <name type="scientific">Roseospira navarrensis</name>
    <dbReference type="NCBI Taxonomy" id="140058"/>
    <lineage>
        <taxon>Bacteria</taxon>
        <taxon>Pseudomonadati</taxon>
        <taxon>Pseudomonadota</taxon>
        <taxon>Alphaproteobacteria</taxon>
        <taxon>Rhodospirillales</taxon>
        <taxon>Rhodospirillaceae</taxon>
        <taxon>Roseospira</taxon>
    </lineage>
</organism>
<comment type="caution">
    <text evidence="2">The sequence shown here is derived from an EMBL/GenBank/DDBJ whole genome shotgun (WGS) entry which is preliminary data.</text>
</comment>
<evidence type="ECO:0000256" key="1">
    <source>
        <dbReference type="SAM" id="MobiDB-lite"/>
    </source>
</evidence>
<keyword evidence="3" id="KW-1185">Reference proteome</keyword>
<evidence type="ECO:0000313" key="2">
    <source>
        <dbReference type="EMBL" id="MQX36262.1"/>
    </source>
</evidence>
<gene>
    <name evidence="2" type="ORF">GHC57_06995</name>
</gene>
<dbReference type="Proteomes" id="UP000434582">
    <property type="component" value="Unassembled WGS sequence"/>
</dbReference>
<name>A0A7X2D445_9PROT</name>
<proteinExistence type="predicted"/>
<sequence length="125" mass="12684">MSSGGPKVLDDLSRLAGGALGAVGGLRSEIEELVRQRVERVANELDLVTREDFEIAREMAAEARAENEVLTARLAVLEEQVADLTKAAAGGGTKASTGAKTARRKTGSGGKAASGGDAGSDSGSE</sequence>
<dbReference type="SUPFAM" id="SSF144284">
    <property type="entry name" value="Sec2 N-terminal region"/>
    <property type="match status" value="1"/>
</dbReference>
<dbReference type="EMBL" id="WIVE01000015">
    <property type="protein sequence ID" value="MQX36262.1"/>
    <property type="molecule type" value="Genomic_DNA"/>
</dbReference>
<evidence type="ECO:0000313" key="3">
    <source>
        <dbReference type="Proteomes" id="UP000434582"/>
    </source>
</evidence>
<reference evidence="2 3" key="1">
    <citation type="submission" date="2019-10" db="EMBL/GenBank/DDBJ databases">
        <title>Draft whole-genome sequence of the purple nonsulfur photosynthetic bacterium Roseospira navarrensis DSM 15114.</title>
        <authorList>
            <person name="Kyndt J.A."/>
            <person name="Meyer T.E."/>
        </authorList>
    </citation>
    <scope>NUCLEOTIDE SEQUENCE [LARGE SCALE GENOMIC DNA]</scope>
    <source>
        <strain evidence="2 3">DSM 15114</strain>
    </source>
</reference>
<dbReference type="RefSeq" id="WP_153342576.1">
    <property type="nucleotide sequence ID" value="NZ_WIVE01000015.1"/>
</dbReference>
<feature type="region of interest" description="Disordered" evidence="1">
    <location>
        <begin position="86"/>
        <end position="125"/>
    </location>
</feature>
<protein>
    <submittedName>
        <fullName evidence="2">Accessory factor UbiK family protein</fullName>
    </submittedName>
</protein>
<feature type="compositionally biased region" description="Gly residues" evidence="1">
    <location>
        <begin position="107"/>
        <end position="118"/>
    </location>
</feature>